<accession>A4BXU2</accession>
<dbReference type="HOGENOM" id="CLU_3121054_0_0_10"/>
<evidence type="ECO:0000313" key="2">
    <source>
        <dbReference type="Proteomes" id="UP000003053"/>
    </source>
</evidence>
<proteinExistence type="predicted"/>
<sequence>MLKLKFWEGKREKEANKNEPVNKLRRIIKLIGLDFPKKLARIDSFVIFAG</sequence>
<name>A4BXU2_9FLAO</name>
<comment type="caution">
    <text evidence="1">The sequence shown here is derived from an EMBL/GenBank/DDBJ whole genome shotgun (WGS) entry which is preliminary data.</text>
</comment>
<protein>
    <submittedName>
        <fullName evidence="1">Uncharacterized protein</fullName>
    </submittedName>
</protein>
<dbReference type="EMBL" id="AAOG01000001">
    <property type="protein sequence ID" value="EAR13783.1"/>
    <property type="molecule type" value="Genomic_DNA"/>
</dbReference>
<dbReference type="STRING" id="313594.PI23P_04777"/>
<organism evidence="1 2">
    <name type="scientific">Polaribacter irgensii 23-P</name>
    <dbReference type="NCBI Taxonomy" id="313594"/>
    <lineage>
        <taxon>Bacteria</taxon>
        <taxon>Pseudomonadati</taxon>
        <taxon>Bacteroidota</taxon>
        <taxon>Flavobacteriia</taxon>
        <taxon>Flavobacteriales</taxon>
        <taxon>Flavobacteriaceae</taxon>
    </lineage>
</organism>
<keyword evidence="2" id="KW-1185">Reference proteome</keyword>
<dbReference type="Proteomes" id="UP000003053">
    <property type="component" value="Unassembled WGS sequence"/>
</dbReference>
<dbReference type="AlphaFoldDB" id="A4BXU2"/>
<gene>
    <name evidence="1" type="ORF">PI23P_04777</name>
</gene>
<evidence type="ECO:0000313" key="1">
    <source>
        <dbReference type="EMBL" id="EAR13783.1"/>
    </source>
</evidence>
<reference evidence="1 2" key="1">
    <citation type="submission" date="2006-02" db="EMBL/GenBank/DDBJ databases">
        <authorList>
            <person name="Murray A."/>
            <person name="Staley J."/>
            <person name="Ferriera S."/>
            <person name="Johnson J."/>
            <person name="Kravitz S."/>
            <person name="Halpern A."/>
            <person name="Remington K."/>
            <person name="Beeson K."/>
            <person name="Tran B."/>
            <person name="Rogers Y.-H."/>
            <person name="Friedman R."/>
            <person name="Venter J.C."/>
        </authorList>
    </citation>
    <scope>NUCLEOTIDE SEQUENCE [LARGE SCALE GENOMIC DNA]</scope>
    <source>
        <strain evidence="1 2">23-P</strain>
    </source>
</reference>